<evidence type="ECO:0000256" key="1">
    <source>
        <dbReference type="ARBA" id="ARBA00012528"/>
    </source>
</evidence>
<dbReference type="GO" id="GO:0052621">
    <property type="term" value="F:diguanylate cyclase activity"/>
    <property type="evidence" value="ECO:0007669"/>
    <property type="project" value="UniProtKB-EC"/>
</dbReference>
<dbReference type="InterPro" id="IPR050469">
    <property type="entry name" value="Diguanylate_Cyclase"/>
</dbReference>
<reference evidence="3 4" key="1">
    <citation type="journal article" date="2016" name="Microb. Cell Fact.">
        <title>Dissection of exopolysaccharide biosynthesis in Kozakia baliensis.</title>
        <authorList>
            <person name="Brandt J.U."/>
            <person name="Jakob F."/>
            <person name="Behr J."/>
            <person name="Geissler A.J."/>
            <person name="Vogel R.F."/>
        </authorList>
    </citation>
    <scope>NUCLEOTIDE SEQUENCE [LARGE SCALE GENOMIC DNA]</scope>
    <source>
        <strain evidence="3 4">DSM 14400</strain>
    </source>
</reference>
<dbReference type="InterPro" id="IPR015943">
    <property type="entry name" value="WD40/YVTN_repeat-like_dom_sf"/>
</dbReference>
<dbReference type="Gene3D" id="2.130.10.10">
    <property type="entry name" value="YVTN repeat-like/Quinoprotein amine dehydrogenase"/>
    <property type="match status" value="2"/>
</dbReference>
<dbReference type="InterPro" id="IPR013783">
    <property type="entry name" value="Ig-like_fold"/>
</dbReference>
<dbReference type="FunFam" id="3.30.70.270:FF:000001">
    <property type="entry name" value="Diguanylate cyclase domain protein"/>
    <property type="match status" value="1"/>
</dbReference>
<dbReference type="STRING" id="153496.A0U89_04655"/>
<dbReference type="Gene3D" id="2.60.40.10">
    <property type="entry name" value="Immunoglobulins"/>
    <property type="match status" value="1"/>
</dbReference>
<dbReference type="InterPro" id="IPR029787">
    <property type="entry name" value="Nucleotide_cyclase"/>
</dbReference>
<dbReference type="RefSeq" id="WP_070402279.1">
    <property type="nucleotide sequence ID" value="NZ_CP014674.1"/>
</dbReference>
<dbReference type="OrthoDB" id="9778496at2"/>
<dbReference type="PANTHER" id="PTHR45138">
    <property type="entry name" value="REGULATORY COMPONENTS OF SENSORY TRANSDUCTION SYSTEM"/>
    <property type="match status" value="1"/>
</dbReference>
<dbReference type="EC" id="2.7.7.65" evidence="1"/>
<proteinExistence type="predicted"/>
<comment type="catalytic activity">
    <reaction evidence="2">
        <text>2 GTP = 3',3'-c-di-GMP + 2 diphosphate</text>
        <dbReference type="Rhea" id="RHEA:24898"/>
        <dbReference type="ChEBI" id="CHEBI:33019"/>
        <dbReference type="ChEBI" id="CHEBI:37565"/>
        <dbReference type="ChEBI" id="CHEBI:58805"/>
        <dbReference type="EC" id="2.7.7.65"/>
    </reaction>
</comment>
<dbReference type="InterPro" id="IPR011110">
    <property type="entry name" value="Reg_prop"/>
</dbReference>
<evidence type="ECO:0000313" key="3">
    <source>
        <dbReference type="EMBL" id="AOX16530.1"/>
    </source>
</evidence>
<dbReference type="Proteomes" id="UP000179145">
    <property type="component" value="Chromosome"/>
</dbReference>
<evidence type="ECO:0000313" key="4">
    <source>
        <dbReference type="Proteomes" id="UP000179145"/>
    </source>
</evidence>
<sequence length="669" mass="76427">MLTQRDDGLMDWDGKNWRRLFLPEEQADFPIITSLLFDQSQTIWIGTLGQGLARTLNYNSVENWGKQDGLTNDLVWSFTRPAANSPLWIGTDAGVDRLDSRIERIVPFRSGTTYTLASDQQGNLWLPEGAEVVTRLDLKDNTEHRFRLVHLNQIVPGHSNDMWFLTRQGIFHSDNQNPEIGPRLLEDLPQPSITGIVDDDNILWATQGQKIVEFKAPNQLISKSSKCFAPFFEPDAIITRNHKEIWIGGTSGIYRLIHQGNSLLSCEEITLPKESGTNIVAMLHDKRDWIWAGTDRGLSLFANGRWYVFDTNAGLPSNDVSQGGLYQDEDGSIWVGTSHGLSHICNPKAFLEKEPIRIFVGSAKLGSLPIDGHILPYSRSPLTISFGFLNYRDDDHIRFRYKLDGFDENWEETTDGSVRYAKIDPGTYRFHLNAYNPWTQQSSSETSFIVQMAWPWWKTWTAYIFYGLILSICGYSIVRLRVRYLVRQKKILEEIISCQTAELAYRADHDRLTGLLNRAAIEDKLEKFTEEKNSNFYLSLFDVDHFKSVNDQYGHNVGDEVLVIISQHLKQYISEDYFIGRYGGEEFIIIVQKKDKDVVKNILKIRSEISQKAISLSVGTLCITLSAGIVQRKTNENWRDLILKADMALYQAKRTGRNRAVAISNEHTA</sequence>
<protein>
    <recommendedName>
        <fullName evidence="1">diguanylate cyclase</fullName>
        <ecNumber evidence="1">2.7.7.65</ecNumber>
    </recommendedName>
</protein>
<keyword evidence="4" id="KW-1185">Reference proteome</keyword>
<dbReference type="InterPro" id="IPR043128">
    <property type="entry name" value="Rev_trsase/Diguanyl_cyclase"/>
</dbReference>
<dbReference type="InterPro" id="IPR000160">
    <property type="entry name" value="GGDEF_dom"/>
</dbReference>
<dbReference type="Gene3D" id="3.30.70.270">
    <property type="match status" value="1"/>
</dbReference>
<dbReference type="Pfam" id="PF07494">
    <property type="entry name" value="Reg_prop"/>
    <property type="match status" value="1"/>
</dbReference>
<dbReference type="PANTHER" id="PTHR45138:SF9">
    <property type="entry name" value="DIGUANYLATE CYCLASE DGCM-RELATED"/>
    <property type="match status" value="1"/>
</dbReference>
<dbReference type="CDD" id="cd01949">
    <property type="entry name" value="GGDEF"/>
    <property type="match status" value="1"/>
</dbReference>
<dbReference type="SMART" id="SM00267">
    <property type="entry name" value="GGDEF"/>
    <property type="match status" value="1"/>
</dbReference>
<dbReference type="PROSITE" id="PS50887">
    <property type="entry name" value="GGDEF"/>
    <property type="match status" value="1"/>
</dbReference>
<dbReference type="Pfam" id="PF00990">
    <property type="entry name" value="GGDEF"/>
    <property type="match status" value="1"/>
</dbReference>
<evidence type="ECO:0000256" key="2">
    <source>
        <dbReference type="ARBA" id="ARBA00034247"/>
    </source>
</evidence>
<dbReference type="AlphaFoldDB" id="A0A1D8USC0"/>
<organism evidence="3 4">
    <name type="scientific">Kozakia baliensis</name>
    <dbReference type="NCBI Taxonomy" id="153496"/>
    <lineage>
        <taxon>Bacteria</taxon>
        <taxon>Pseudomonadati</taxon>
        <taxon>Pseudomonadota</taxon>
        <taxon>Alphaproteobacteria</taxon>
        <taxon>Acetobacterales</taxon>
        <taxon>Acetobacteraceae</taxon>
        <taxon>Kozakia</taxon>
    </lineage>
</organism>
<dbReference type="NCBIfam" id="TIGR00254">
    <property type="entry name" value="GGDEF"/>
    <property type="match status" value="1"/>
</dbReference>
<gene>
    <name evidence="3" type="ORF">A0U89_04655</name>
</gene>
<dbReference type="Pfam" id="PF07495">
    <property type="entry name" value="Y_Y_Y"/>
    <property type="match status" value="1"/>
</dbReference>
<dbReference type="EMBL" id="CP014674">
    <property type="protein sequence ID" value="AOX16530.1"/>
    <property type="molecule type" value="Genomic_DNA"/>
</dbReference>
<name>A0A1D8USC0_9PROT</name>
<dbReference type="KEGG" id="kba:A0U89_04655"/>
<dbReference type="SUPFAM" id="SSF63829">
    <property type="entry name" value="Calcium-dependent phosphotriesterase"/>
    <property type="match status" value="1"/>
</dbReference>
<dbReference type="SUPFAM" id="SSF55073">
    <property type="entry name" value="Nucleotide cyclase"/>
    <property type="match status" value="1"/>
</dbReference>
<accession>A0A1D8USC0</accession>
<dbReference type="InterPro" id="IPR011123">
    <property type="entry name" value="Y_Y_Y"/>
</dbReference>